<dbReference type="Gene3D" id="1.20.1640.10">
    <property type="entry name" value="Multidrug efflux transporter AcrB transmembrane domain"/>
    <property type="match status" value="3"/>
</dbReference>
<feature type="transmembrane region" description="Helical" evidence="8">
    <location>
        <begin position="1051"/>
        <end position="1075"/>
    </location>
</feature>
<dbReference type="OrthoDB" id="9807350at2"/>
<evidence type="ECO:0000256" key="8">
    <source>
        <dbReference type="SAM" id="Phobius"/>
    </source>
</evidence>
<comment type="subcellular location">
    <subcellularLocation>
        <location evidence="1">Cell inner membrane</location>
        <topology evidence="1">Multi-pass membrane protein</topology>
    </subcellularLocation>
</comment>
<dbReference type="SUPFAM" id="SSF82693">
    <property type="entry name" value="Multidrug efflux transporter AcrB pore domain, PN1, PN2, PC1 and PC2 subdomains"/>
    <property type="match status" value="4"/>
</dbReference>
<proteinExistence type="predicted"/>
<feature type="transmembrane region" description="Helical" evidence="8">
    <location>
        <begin position="12"/>
        <end position="32"/>
    </location>
</feature>
<dbReference type="Gene3D" id="3.30.70.1320">
    <property type="entry name" value="Multidrug efflux transporter AcrB pore domain like"/>
    <property type="match status" value="1"/>
</dbReference>
<feature type="transmembrane region" description="Helical" evidence="8">
    <location>
        <begin position="386"/>
        <end position="410"/>
    </location>
</feature>
<keyword evidence="4" id="KW-0997">Cell inner membrane</keyword>
<organism evidence="9 10">
    <name type="scientific">Rhodoblastus acidophilus</name>
    <name type="common">Rhodopseudomonas acidophila</name>
    <dbReference type="NCBI Taxonomy" id="1074"/>
    <lineage>
        <taxon>Bacteria</taxon>
        <taxon>Pseudomonadati</taxon>
        <taxon>Pseudomonadota</taxon>
        <taxon>Alphaproteobacteria</taxon>
        <taxon>Hyphomicrobiales</taxon>
        <taxon>Rhodoblastaceae</taxon>
        <taxon>Rhodoblastus</taxon>
    </lineage>
</organism>
<dbReference type="FunFam" id="3.30.70.1430:FF:000001">
    <property type="entry name" value="Efflux pump membrane transporter"/>
    <property type="match status" value="1"/>
</dbReference>
<dbReference type="InterPro" id="IPR001036">
    <property type="entry name" value="Acrflvin-R"/>
</dbReference>
<accession>A0A6N8DKP6</accession>
<dbReference type="Gene3D" id="3.30.2090.10">
    <property type="entry name" value="Multidrug efflux transporter AcrB TolC docking domain, DN and DC subdomains"/>
    <property type="match status" value="3"/>
</dbReference>
<keyword evidence="7 8" id="KW-0472">Membrane</keyword>
<dbReference type="Gene3D" id="3.30.70.1440">
    <property type="entry name" value="Multidrug efflux transporter AcrB pore domain"/>
    <property type="match status" value="2"/>
</dbReference>
<evidence type="ECO:0000313" key="10">
    <source>
        <dbReference type="Proteomes" id="UP000439113"/>
    </source>
</evidence>
<comment type="caution">
    <text evidence="9">The sequence shown here is derived from an EMBL/GenBank/DDBJ whole genome shotgun (WGS) entry which is preliminary data.</text>
</comment>
<dbReference type="InterPro" id="IPR027463">
    <property type="entry name" value="AcrB_DN_DC_subdom"/>
</dbReference>
<feature type="transmembrane region" description="Helical" evidence="8">
    <location>
        <begin position="466"/>
        <end position="490"/>
    </location>
</feature>
<feature type="transmembrane region" description="Helical" evidence="8">
    <location>
        <begin position="921"/>
        <end position="938"/>
    </location>
</feature>
<dbReference type="GO" id="GO:0005886">
    <property type="term" value="C:plasma membrane"/>
    <property type="evidence" value="ECO:0007669"/>
    <property type="project" value="UniProtKB-SubCell"/>
</dbReference>
<evidence type="ECO:0000256" key="4">
    <source>
        <dbReference type="ARBA" id="ARBA00022519"/>
    </source>
</evidence>
<feature type="transmembrane region" description="Helical" evidence="8">
    <location>
        <begin position="431"/>
        <end position="460"/>
    </location>
</feature>
<dbReference type="RefSeq" id="WP_155445834.1">
    <property type="nucleotide sequence ID" value="NZ_JAOQNR010000006.1"/>
</dbReference>
<feature type="transmembrane region" description="Helical" evidence="8">
    <location>
        <begin position="360"/>
        <end position="380"/>
    </location>
</feature>
<keyword evidence="3" id="KW-1003">Cell membrane</keyword>
<dbReference type="EMBL" id="WNKS01000006">
    <property type="protein sequence ID" value="MTV31142.1"/>
    <property type="molecule type" value="Genomic_DNA"/>
</dbReference>
<evidence type="ECO:0000313" key="9">
    <source>
        <dbReference type="EMBL" id="MTV31142.1"/>
    </source>
</evidence>
<dbReference type="FunFam" id="1.20.1640.10:FF:000001">
    <property type="entry name" value="Efflux pump membrane transporter"/>
    <property type="match status" value="1"/>
</dbReference>
<gene>
    <name evidence="9" type="ORF">GJ654_09055</name>
</gene>
<keyword evidence="6 8" id="KW-1133">Transmembrane helix</keyword>
<keyword evidence="5 8" id="KW-0812">Transmembrane</keyword>
<dbReference type="PRINTS" id="PR00702">
    <property type="entry name" value="ACRIFLAVINRP"/>
</dbReference>
<evidence type="ECO:0000256" key="1">
    <source>
        <dbReference type="ARBA" id="ARBA00004429"/>
    </source>
</evidence>
<dbReference type="SUPFAM" id="SSF82866">
    <property type="entry name" value="Multidrug efflux transporter AcrB transmembrane domain"/>
    <property type="match status" value="2"/>
</dbReference>
<evidence type="ECO:0000256" key="6">
    <source>
        <dbReference type="ARBA" id="ARBA00022989"/>
    </source>
</evidence>
<dbReference type="AlphaFoldDB" id="A0A6N8DKP6"/>
<feature type="transmembrane region" description="Helical" evidence="8">
    <location>
        <begin position="336"/>
        <end position="353"/>
    </location>
</feature>
<dbReference type="GO" id="GO:0042910">
    <property type="term" value="F:xenobiotic transmembrane transporter activity"/>
    <property type="evidence" value="ECO:0007669"/>
    <property type="project" value="TreeGrafter"/>
</dbReference>
<feature type="transmembrane region" description="Helical" evidence="8">
    <location>
        <begin position="1021"/>
        <end position="1039"/>
    </location>
</feature>
<dbReference type="SUPFAM" id="SSF82714">
    <property type="entry name" value="Multidrug efflux transporter AcrB TolC docking domain, DN and DC subdomains"/>
    <property type="match status" value="2"/>
</dbReference>
<dbReference type="PANTHER" id="PTHR32063">
    <property type="match status" value="1"/>
</dbReference>
<sequence length="1100" mass="116960">MNISAPFIRRPVATILLTLGIALAGAISFYLLPVAPLPQFNIPTITVNAALPGASPETVANSVAAPLERHLGQIADVTDIVSQSSLGQTRVTLQFNIRRDPDGASRDVQAAINAARADLPTALRSNPTYRKFNPADAPILILSLKSKTLTRGQLYDLASNVLQQRISQIPGIGQVLIGGSTLPAVRVELNPQALFKYGIGLEDVRAALASANANAPKGVIEQGPRSYQIYTNDQASHAEDYRPLVIAYRNGNAVRLSDVAEVVDSVEDLRNAGFADGVPAILAILTAEPGANIISTVDAVQAELPRLAAALGGDVVLNTAMDRSITIRASLKDTEISLVISIALVTLVVFLFLQNGRATLIPSIAVPVSIIGTFAAMYLLGYSLNLLSLMALTIATGFVVDDAIVVVENIERHLDEGMPPRQAALVGASEVGFTVLSITLSLVAVFAPILFMGGIIGAFFREFAMTLTVAIMISLVISLTTTPMLCALLLRRREGEGHGRMARALQNAFAATQALYGRTLLVALRHPKLIVVSLILVVVANVQLYKHIPKGLFPQQDTGRLIGRLEADQSISFAAMSAKLEELVRVVKEDPDIETVVGFTGAGSGGGFGSVNTATVFAALKPLGVRKLTADQVIARLRPKLNHVPGGRLYFFPAQDLSRGPRSSSAQFQYTLGADDTAELHEWAQKLVDQLQKRGRLKDVTSDQQTKALQTDLVIDRDAAARYGITPAMIDNTLYDAFGQRQVSVIFAPINQYHVVMEIDPRYTKRPSMLDEIYISTAGGAAKGSATTNLPSGAVTKSGDTTAAAGSASLDSARNASTNALAASGRSSASAGAAVSTAQETMIPLSAIARYERGNTPLSVNHQGGFVTTTISYNLALGDTESDADAEIRAAAADIHMPASVHPVTNGANAMFAESFSNMPLLLMIAILSIYIVLGILYESAIHPITILSTLPSAGLGALIGQMAFGIEFTVISAIAVVLLIGIVKKNAILMVDFAIDARRERGLSPFEAIYEACLMRFRPIMMTTFAAVLGAVPLAIGFGEGGEVRRPLGVSIVGGLLVSQILTLYTTPVIYLYLDRFSLWMERKRANWKGQRAAESPAE</sequence>
<reference evidence="9 10" key="1">
    <citation type="submission" date="2019-11" db="EMBL/GenBank/DDBJ databases">
        <title>Whole-genome sequence of a Rhodoblastus acidophilus DSM 142.</title>
        <authorList>
            <person name="Kyndt J.A."/>
            <person name="Meyer T.E."/>
        </authorList>
    </citation>
    <scope>NUCLEOTIDE SEQUENCE [LARGE SCALE GENOMIC DNA]</scope>
    <source>
        <strain evidence="9 10">DSM 142</strain>
    </source>
</reference>
<dbReference type="PANTHER" id="PTHR32063:SF34">
    <property type="entry name" value="MULTIDRUG RESISTANCE PROTEIN MDTC"/>
    <property type="match status" value="1"/>
</dbReference>
<dbReference type="Gene3D" id="3.30.70.1430">
    <property type="entry name" value="Multidrug efflux transporter AcrB pore domain"/>
    <property type="match status" value="2"/>
</dbReference>
<evidence type="ECO:0000256" key="5">
    <source>
        <dbReference type="ARBA" id="ARBA00022692"/>
    </source>
</evidence>
<dbReference type="Proteomes" id="UP000439113">
    <property type="component" value="Unassembled WGS sequence"/>
</dbReference>
<keyword evidence="2" id="KW-0813">Transport</keyword>
<protein>
    <submittedName>
        <fullName evidence="9">Nodulation protein</fullName>
    </submittedName>
</protein>
<evidence type="ECO:0000256" key="3">
    <source>
        <dbReference type="ARBA" id="ARBA00022475"/>
    </source>
</evidence>
<evidence type="ECO:0000256" key="2">
    <source>
        <dbReference type="ARBA" id="ARBA00022448"/>
    </source>
</evidence>
<feature type="transmembrane region" description="Helical" evidence="8">
    <location>
        <begin position="958"/>
        <end position="984"/>
    </location>
</feature>
<evidence type="ECO:0000256" key="7">
    <source>
        <dbReference type="ARBA" id="ARBA00023136"/>
    </source>
</evidence>
<name>A0A6N8DKP6_RHOAC</name>
<dbReference type="Pfam" id="PF00873">
    <property type="entry name" value="ACR_tran"/>
    <property type="match status" value="1"/>
</dbReference>